<accession>A0A2S1LYC0</accession>
<evidence type="ECO:0000313" key="2">
    <source>
        <dbReference type="Proteomes" id="UP000244655"/>
    </source>
</evidence>
<gene>
    <name evidence="1" type="ORF">CR532_04720</name>
</gene>
<keyword evidence="2" id="KW-1185">Reference proteome</keyword>
<reference evidence="1 2" key="1">
    <citation type="submission" date="2018-01" db="EMBL/GenBank/DDBJ databases">
        <title>Genome sequence of Borrelia tachyglossi.</title>
        <authorList>
            <person name="Gofton A.W."/>
        </authorList>
    </citation>
    <scope>NUCLEOTIDE SEQUENCE [LARGE SCALE GENOMIC DNA]</scope>
    <source>
        <strain evidence="1 2">Bc-F10-1268</strain>
        <plasmid evidence="1 2">pl78</plasmid>
    </source>
</reference>
<dbReference type="AlphaFoldDB" id="A0A2S1LYC0"/>
<name>A0A2S1LYC0_9SPIR</name>
<organism evidence="1 2">
    <name type="scientific">Candidatus Borreliella tachyglossi</name>
    <dbReference type="NCBI Taxonomy" id="1964448"/>
    <lineage>
        <taxon>Bacteria</taxon>
        <taxon>Pseudomonadati</taxon>
        <taxon>Spirochaetota</taxon>
        <taxon>Spirochaetia</taxon>
        <taxon>Spirochaetales</taxon>
        <taxon>Borreliaceae</taxon>
        <taxon>Borreliella</taxon>
    </lineage>
</organism>
<dbReference type="RefSeq" id="WP_108729698.1">
    <property type="nucleotide sequence ID" value="NZ_CP025786.1"/>
</dbReference>
<geneLocation type="plasmid" evidence="1 2">
    <name>pl78</name>
</geneLocation>
<keyword evidence="1" id="KW-0614">Plasmid</keyword>
<protein>
    <recommendedName>
        <fullName evidence="3">Lipoprotein</fullName>
    </recommendedName>
</protein>
<sequence length="78" mass="8812">MRFNKGLLVLLLLIIVLVGCNLDYTSKVDDIKADSDGVVSLKKVETLLKELNTKIEEQNNTTVLSEFKAVLMRKDNFL</sequence>
<evidence type="ECO:0008006" key="3">
    <source>
        <dbReference type="Google" id="ProtNLM"/>
    </source>
</evidence>
<dbReference type="Proteomes" id="UP000244655">
    <property type="component" value="Plasmid pl78"/>
</dbReference>
<proteinExistence type="predicted"/>
<dbReference type="EMBL" id="CP025786">
    <property type="protein sequence ID" value="AWG43304.1"/>
    <property type="molecule type" value="Genomic_DNA"/>
</dbReference>
<dbReference type="PROSITE" id="PS51257">
    <property type="entry name" value="PROKAR_LIPOPROTEIN"/>
    <property type="match status" value="1"/>
</dbReference>
<evidence type="ECO:0000313" key="1">
    <source>
        <dbReference type="EMBL" id="AWG43304.1"/>
    </source>
</evidence>